<name>A0A195AV30_9HYME</name>
<evidence type="ECO:0000313" key="2">
    <source>
        <dbReference type="EMBL" id="KYM75912.1"/>
    </source>
</evidence>
<feature type="region of interest" description="Disordered" evidence="1">
    <location>
        <begin position="227"/>
        <end position="249"/>
    </location>
</feature>
<gene>
    <name evidence="2" type="ORF">ALC53_13625</name>
</gene>
<accession>A0A195AV30</accession>
<dbReference type="AlphaFoldDB" id="A0A195AV30"/>
<dbReference type="Proteomes" id="UP000078540">
    <property type="component" value="Unassembled WGS sequence"/>
</dbReference>
<dbReference type="EMBL" id="KQ976737">
    <property type="protein sequence ID" value="KYM75912.1"/>
    <property type="molecule type" value="Genomic_DNA"/>
</dbReference>
<feature type="compositionally biased region" description="Basic and acidic residues" evidence="1">
    <location>
        <begin position="49"/>
        <end position="83"/>
    </location>
</feature>
<organism evidence="2 3">
    <name type="scientific">Atta colombica</name>
    <dbReference type="NCBI Taxonomy" id="520822"/>
    <lineage>
        <taxon>Eukaryota</taxon>
        <taxon>Metazoa</taxon>
        <taxon>Ecdysozoa</taxon>
        <taxon>Arthropoda</taxon>
        <taxon>Hexapoda</taxon>
        <taxon>Insecta</taxon>
        <taxon>Pterygota</taxon>
        <taxon>Neoptera</taxon>
        <taxon>Endopterygota</taxon>
        <taxon>Hymenoptera</taxon>
        <taxon>Apocrita</taxon>
        <taxon>Aculeata</taxon>
        <taxon>Formicoidea</taxon>
        <taxon>Formicidae</taxon>
        <taxon>Myrmicinae</taxon>
        <taxon>Atta</taxon>
    </lineage>
</organism>
<proteinExistence type="predicted"/>
<feature type="compositionally biased region" description="Basic and acidic residues" evidence="1">
    <location>
        <begin position="175"/>
        <end position="196"/>
    </location>
</feature>
<reference evidence="2 3" key="1">
    <citation type="submission" date="2015-09" db="EMBL/GenBank/DDBJ databases">
        <title>Atta colombica WGS genome.</title>
        <authorList>
            <person name="Nygaard S."/>
            <person name="Hu H."/>
            <person name="Boomsma J."/>
            <person name="Zhang G."/>
        </authorList>
    </citation>
    <scope>NUCLEOTIDE SEQUENCE [LARGE SCALE GENOMIC DNA]</scope>
    <source>
        <strain evidence="2">Treedump-2</strain>
        <tissue evidence="2">Whole body</tissue>
    </source>
</reference>
<sequence length="249" mass="28784">MSPYSFVISEEIFAKKLRRGPLAKKPRGLRHPAAEPLSENHVAYVTRRASTEPRDSLVDGGEREKEREREREREREKEREREPTLSAVGGETGGGVLVSRSRPSCRAQSETNCRAVRDGFASEKARYIRLKTFSWVGAAEERREAEEAAAAEEEEEEEEEAAAAKSRRRTRSTPRARDKERERERAEDDRPRESAESKSVIVFIEKNRDRLYIFIYICDIDADINQPFSRKKGIEEEQKREGESKRRVT</sequence>
<feature type="compositionally biased region" description="Basic residues" evidence="1">
    <location>
        <begin position="17"/>
        <end position="30"/>
    </location>
</feature>
<feature type="region of interest" description="Disordered" evidence="1">
    <location>
        <begin position="17"/>
        <end position="112"/>
    </location>
</feature>
<feature type="region of interest" description="Disordered" evidence="1">
    <location>
        <begin position="140"/>
        <end position="198"/>
    </location>
</feature>
<feature type="compositionally biased region" description="Basic and acidic residues" evidence="1">
    <location>
        <begin position="232"/>
        <end position="249"/>
    </location>
</feature>
<evidence type="ECO:0000313" key="3">
    <source>
        <dbReference type="Proteomes" id="UP000078540"/>
    </source>
</evidence>
<feature type="compositionally biased region" description="Acidic residues" evidence="1">
    <location>
        <begin position="147"/>
        <end position="161"/>
    </location>
</feature>
<feature type="compositionally biased region" description="Basic residues" evidence="1">
    <location>
        <begin position="165"/>
        <end position="174"/>
    </location>
</feature>
<protein>
    <submittedName>
        <fullName evidence="2">Uncharacterized protein</fullName>
    </submittedName>
</protein>
<keyword evidence="3" id="KW-1185">Reference proteome</keyword>
<evidence type="ECO:0000256" key="1">
    <source>
        <dbReference type="SAM" id="MobiDB-lite"/>
    </source>
</evidence>